<evidence type="ECO:0000313" key="2">
    <source>
        <dbReference type="Proteomes" id="UP000798662"/>
    </source>
</evidence>
<name>A0ACC3BTI2_PYRYE</name>
<reference evidence="1" key="1">
    <citation type="submission" date="2019-11" db="EMBL/GenBank/DDBJ databases">
        <title>Nori genome reveals adaptations in red seaweeds to the harsh intertidal environment.</title>
        <authorList>
            <person name="Wang D."/>
            <person name="Mao Y."/>
        </authorList>
    </citation>
    <scope>NUCLEOTIDE SEQUENCE</scope>
    <source>
        <tissue evidence="1">Gametophyte</tissue>
    </source>
</reference>
<evidence type="ECO:0000313" key="1">
    <source>
        <dbReference type="EMBL" id="KAK1860817.1"/>
    </source>
</evidence>
<dbReference type="EMBL" id="CM020618">
    <property type="protein sequence ID" value="KAK1860817.1"/>
    <property type="molecule type" value="Genomic_DNA"/>
</dbReference>
<organism evidence="1 2">
    <name type="scientific">Pyropia yezoensis</name>
    <name type="common">Susabi-nori</name>
    <name type="synonym">Porphyra yezoensis</name>
    <dbReference type="NCBI Taxonomy" id="2788"/>
    <lineage>
        <taxon>Eukaryota</taxon>
        <taxon>Rhodophyta</taxon>
        <taxon>Bangiophyceae</taxon>
        <taxon>Bangiales</taxon>
        <taxon>Bangiaceae</taxon>
        <taxon>Pyropia</taxon>
    </lineage>
</organism>
<keyword evidence="2" id="KW-1185">Reference proteome</keyword>
<dbReference type="Proteomes" id="UP000798662">
    <property type="component" value="Chromosome 1"/>
</dbReference>
<sequence length="1109" mass="115943">MPCVSADRPPSPMASPFCANADPPVGPMVTPLACPSAASVAAASAAAAAATAAASTTPTPAATLAAAAACGMTAPSAMGVSFCPSTRVFRLQTASTVYVMRISDSRAVEHLYYGPALGTDDDLTFLASSSVGQPMDAQWRPPVLTPATAGGHAALDPPGPFPSVGGAPSGGPPRFNGGGARPISATAAAAAATAAPFSFPPATVTVASSSSSASGVSSSGSSDSLSAAAAGVPGSLPSVGGFGGLDCSPNGMSFLDALDGEALPGTPGAGRRDAAVRRSSVEGLSSVLSHLTLPKSSTQESVANVDDLQGSLALGASGDVEAITRNGAAVETQPARSAESLTAAVPGVGALPPLTGPLSYLHESRAADRFSSTNWAALDPNRAGPNSRLYEFGSCSTGDYRTGSVDVLFADGSSSVSLEYVSHRVTAGKVPREDAEGAALPAVYVDSPDEATTLTLEMVDPDTGLMVELHYVVMHAYDVITRWSTVRNRTAQPVVLERLASATVDMEAAPSRYLTSLGGTWARERQVLVRKLVQGTSSFGSTRGGSSHQHNPFLAVSSGGEPQEESGDVMAMMLVYSGNFEASAEVNEQGRLRVSMGIHPDGFRWTLPRGGLFASPEVLLTASAAGMGTASRRLHRLIRDRLMPRRWRNAPRPLLLNTWEANYFAVSHEGVMDIARAAVPLGVDTVVLDDGWFSAVGRSSANAGLGDWFPNKAKLPKGIAGLAADMRAVGMKLGLWIEPEGVNPISELFRVHPDWVLQVPGRSATVMARNQLVLDFSRAEVRDYVFDRLTVLFGSGISYVKWDFNRWLAPAYSVALLPVEQGTVAHRYICGVYSLLSRLTAAHPEVLIEGCAGGGGRFDCGILAYSPQVWTSDNTDAASRARIQWGTSFAYPPSAMACHVSASPNHQTLRAVSFKTRAAVAMFGVYGLEQDVRTMSEAEAADMVRYNRLAKRLSPIIMHGDLYRLWSPFARGEDSTGASAWMFVSPDQAAALVTVVTLTREVGAATPRLCLRGLSPEARYLVEEVVGGDKVRDLETGQIKSGTGPSVYQFTDPSSGMPRVVARGSTLMRAGLPLRFEFDHDAVLFQLTRLPLPSVSAAVAAVPAAVADV</sequence>
<comment type="caution">
    <text evidence="1">The sequence shown here is derived from an EMBL/GenBank/DDBJ whole genome shotgun (WGS) entry which is preliminary data.</text>
</comment>
<proteinExistence type="predicted"/>
<accession>A0ACC3BTI2</accession>
<gene>
    <name evidence="1" type="ORF">I4F81_003403</name>
</gene>
<protein>
    <submittedName>
        <fullName evidence="1">Uncharacterized protein</fullName>
    </submittedName>
</protein>